<evidence type="ECO:0000256" key="1">
    <source>
        <dbReference type="ARBA" id="ARBA00022801"/>
    </source>
</evidence>
<dbReference type="SMART" id="SM00849">
    <property type="entry name" value="Lactamase_B"/>
    <property type="match status" value="1"/>
</dbReference>
<reference evidence="3 4" key="1">
    <citation type="submission" date="2019-06" db="EMBL/GenBank/DDBJ databases">
        <authorList>
            <person name="Jiang L."/>
        </authorList>
    </citation>
    <scope>NUCLEOTIDE SEQUENCE [LARGE SCALE GENOMIC DNA]</scope>
    <source>
        <strain evidence="3 4">YIM 48858</strain>
    </source>
</reference>
<dbReference type="InterPro" id="IPR036866">
    <property type="entry name" value="RibonucZ/Hydroxyglut_hydro"/>
</dbReference>
<evidence type="ECO:0000259" key="2">
    <source>
        <dbReference type="SMART" id="SM00849"/>
    </source>
</evidence>
<keyword evidence="4" id="KW-1185">Reference proteome</keyword>
<evidence type="ECO:0000313" key="3">
    <source>
        <dbReference type="EMBL" id="TNC72746.1"/>
    </source>
</evidence>
<dbReference type="InterPro" id="IPR001279">
    <property type="entry name" value="Metallo-B-lactamas"/>
</dbReference>
<dbReference type="SUPFAM" id="SSF56281">
    <property type="entry name" value="Metallo-hydrolase/oxidoreductase"/>
    <property type="match status" value="1"/>
</dbReference>
<dbReference type="PANTHER" id="PTHR43546:SF9">
    <property type="entry name" value="L-ASCORBATE-6-PHOSPHATE LACTONASE ULAG-RELATED"/>
    <property type="match status" value="1"/>
</dbReference>
<dbReference type="OrthoDB" id="9805728at2"/>
<accession>A0A5C4NI74</accession>
<proteinExistence type="predicted"/>
<sequence length="287" mass="30175">MRLVEHPLPGPLSAHLAQPPAEAISLVWLGQAGFVVDGGGHRVVIDPYLSDSLSKKYQGTRFPHARLMPAPVAPEGITHVTAVLATHAHTDHLDPGTLPALLGANPGALLVAPASATDVARARAGISQDRLRPIEAGERLAICPGLEVVATRAAHELLEQDAQGRHRFLGLAIRVARATIFHSGDTIPFEGQVEEVRALGADLALLPVNGRDEMRRANGIPGNLTVEEAVTLARAAGVPSVIAHHFGLFDFNTVPRATVEAAGSAVTDPHLAAARTGAIYRLEQEAT</sequence>
<dbReference type="EMBL" id="VDFV01000006">
    <property type="protein sequence ID" value="TNC72746.1"/>
    <property type="molecule type" value="Genomic_DNA"/>
</dbReference>
<dbReference type="Gene3D" id="3.60.15.10">
    <property type="entry name" value="Ribonuclease Z/Hydroxyacylglutathione hydrolase-like"/>
    <property type="match status" value="1"/>
</dbReference>
<feature type="domain" description="Metallo-beta-lactamase" evidence="2">
    <location>
        <begin position="30"/>
        <end position="241"/>
    </location>
</feature>
<dbReference type="Proteomes" id="UP000305709">
    <property type="component" value="Unassembled WGS sequence"/>
</dbReference>
<keyword evidence="1 3" id="KW-0378">Hydrolase</keyword>
<dbReference type="AlphaFoldDB" id="A0A5C4NI74"/>
<evidence type="ECO:0000313" key="4">
    <source>
        <dbReference type="Proteomes" id="UP000305709"/>
    </source>
</evidence>
<dbReference type="PANTHER" id="PTHR43546">
    <property type="entry name" value="UPF0173 METAL-DEPENDENT HYDROLASE MJ1163-RELATED"/>
    <property type="match status" value="1"/>
</dbReference>
<organism evidence="3 4">
    <name type="scientific">Rubellimicrobium roseum</name>
    <dbReference type="NCBI Taxonomy" id="687525"/>
    <lineage>
        <taxon>Bacteria</taxon>
        <taxon>Pseudomonadati</taxon>
        <taxon>Pseudomonadota</taxon>
        <taxon>Alphaproteobacteria</taxon>
        <taxon>Rhodobacterales</taxon>
        <taxon>Roseobacteraceae</taxon>
        <taxon>Rubellimicrobium</taxon>
    </lineage>
</organism>
<protein>
    <submittedName>
        <fullName evidence="3">MBL fold metallo-hydrolase</fullName>
    </submittedName>
</protein>
<dbReference type="Pfam" id="PF12706">
    <property type="entry name" value="Lactamase_B_2"/>
    <property type="match status" value="1"/>
</dbReference>
<dbReference type="RefSeq" id="WP_139081019.1">
    <property type="nucleotide sequence ID" value="NZ_VDFV01000006.1"/>
</dbReference>
<name>A0A5C4NI74_9RHOB</name>
<dbReference type="GO" id="GO:0016787">
    <property type="term" value="F:hydrolase activity"/>
    <property type="evidence" value="ECO:0007669"/>
    <property type="project" value="UniProtKB-KW"/>
</dbReference>
<comment type="caution">
    <text evidence="3">The sequence shown here is derived from an EMBL/GenBank/DDBJ whole genome shotgun (WGS) entry which is preliminary data.</text>
</comment>
<gene>
    <name evidence="3" type="ORF">FHG71_07520</name>
</gene>
<dbReference type="InterPro" id="IPR050114">
    <property type="entry name" value="UPF0173_UPF0282_UlaG_hydrolase"/>
</dbReference>